<comment type="caution">
    <text evidence="3">The sequence shown here is derived from an EMBL/GenBank/DDBJ whole genome shotgun (WGS) entry which is preliminary data.</text>
</comment>
<evidence type="ECO:0000256" key="1">
    <source>
        <dbReference type="SAM" id="SignalP"/>
    </source>
</evidence>
<dbReference type="Proteomes" id="UP000326903">
    <property type="component" value="Unassembled WGS sequence"/>
</dbReference>
<organism evidence="3 4">
    <name type="scientific">Ginsengibacter hankyongi</name>
    <dbReference type="NCBI Taxonomy" id="2607284"/>
    <lineage>
        <taxon>Bacteria</taxon>
        <taxon>Pseudomonadati</taxon>
        <taxon>Bacteroidota</taxon>
        <taxon>Chitinophagia</taxon>
        <taxon>Chitinophagales</taxon>
        <taxon>Chitinophagaceae</taxon>
        <taxon>Ginsengibacter</taxon>
    </lineage>
</organism>
<evidence type="ECO:0000313" key="4">
    <source>
        <dbReference type="Proteomes" id="UP000326903"/>
    </source>
</evidence>
<accession>A0A5J5IBM5</accession>
<dbReference type="EMBL" id="VYQF01000008">
    <property type="protein sequence ID" value="KAA9036337.1"/>
    <property type="molecule type" value="Genomic_DNA"/>
</dbReference>
<keyword evidence="4" id="KW-1185">Reference proteome</keyword>
<proteinExistence type="predicted"/>
<feature type="chain" id="PRO_5023829471" evidence="1">
    <location>
        <begin position="20"/>
        <end position="199"/>
    </location>
</feature>
<dbReference type="InterPro" id="IPR025665">
    <property type="entry name" value="Beta-barrel_OMP_2"/>
</dbReference>
<evidence type="ECO:0000313" key="3">
    <source>
        <dbReference type="EMBL" id="KAA9036337.1"/>
    </source>
</evidence>
<gene>
    <name evidence="3" type="ORF">FW778_19080</name>
</gene>
<sequence>MKKFSVLVLSLCLLTTVHAQHAHLGIKGGVNIANLHYNNNTTTDAKVGLNLGVLAHIHTSSKKWAIQPELLYSLEGANSKIDQEGTAHINLNYLNVPILLQYMFDNGFRLEGGPQIGFLLSAKTKVGDVTVNNKGFQSTAVSIPLGVGYLTSSGFGLDARYVFGLTNINDNKNGPTIQSNVFQLGIFYQFSDPKLHKRG</sequence>
<protein>
    <submittedName>
        <fullName evidence="3">PorT family protein</fullName>
    </submittedName>
</protein>
<name>A0A5J5IBM5_9BACT</name>
<keyword evidence="1" id="KW-0732">Signal</keyword>
<feature type="signal peptide" evidence="1">
    <location>
        <begin position="1"/>
        <end position="19"/>
    </location>
</feature>
<dbReference type="SUPFAM" id="SSF56925">
    <property type="entry name" value="OMPA-like"/>
    <property type="match status" value="1"/>
</dbReference>
<feature type="domain" description="Outer membrane protein beta-barrel" evidence="2">
    <location>
        <begin position="19"/>
        <end position="168"/>
    </location>
</feature>
<evidence type="ECO:0000259" key="2">
    <source>
        <dbReference type="Pfam" id="PF13568"/>
    </source>
</evidence>
<dbReference type="RefSeq" id="WP_150416460.1">
    <property type="nucleotide sequence ID" value="NZ_VYQF01000008.1"/>
</dbReference>
<dbReference type="Pfam" id="PF13568">
    <property type="entry name" value="OMP_b-brl_2"/>
    <property type="match status" value="1"/>
</dbReference>
<dbReference type="InterPro" id="IPR011250">
    <property type="entry name" value="OMP/PagP_B-barrel"/>
</dbReference>
<reference evidence="3 4" key="1">
    <citation type="submission" date="2019-09" db="EMBL/GenBank/DDBJ databases">
        <title>Draft genome sequence of Ginsengibacter sp. BR5-29.</title>
        <authorList>
            <person name="Im W.-T."/>
        </authorList>
    </citation>
    <scope>NUCLEOTIDE SEQUENCE [LARGE SCALE GENOMIC DNA]</scope>
    <source>
        <strain evidence="3 4">BR5-29</strain>
    </source>
</reference>
<dbReference type="AlphaFoldDB" id="A0A5J5IBM5"/>